<name>A0A8X6QY82_NEPPI</name>
<organism evidence="1 2">
    <name type="scientific">Nephila pilipes</name>
    <name type="common">Giant wood spider</name>
    <name type="synonym">Nephila maculata</name>
    <dbReference type="NCBI Taxonomy" id="299642"/>
    <lineage>
        <taxon>Eukaryota</taxon>
        <taxon>Metazoa</taxon>
        <taxon>Ecdysozoa</taxon>
        <taxon>Arthropoda</taxon>
        <taxon>Chelicerata</taxon>
        <taxon>Arachnida</taxon>
        <taxon>Araneae</taxon>
        <taxon>Araneomorphae</taxon>
        <taxon>Entelegynae</taxon>
        <taxon>Araneoidea</taxon>
        <taxon>Nephilidae</taxon>
        <taxon>Nephila</taxon>
    </lineage>
</organism>
<evidence type="ECO:0000313" key="1">
    <source>
        <dbReference type="EMBL" id="GFU55946.1"/>
    </source>
</evidence>
<dbReference type="EMBL" id="BMAW01039463">
    <property type="protein sequence ID" value="GFU55946.1"/>
    <property type="molecule type" value="Genomic_DNA"/>
</dbReference>
<accession>A0A8X6QY82</accession>
<sequence>MLCSDPRSPQPPGHVYFPPLEEGHNVHPIYPDTYLVKVLGMSWNPKDDQFNLSVNNELEMVDLSMDTKRSILKTAGKIFDL</sequence>
<gene>
    <name evidence="1" type="ORF">NPIL_271701</name>
</gene>
<comment type="caution">
    <text evidence="1">The sequence shown here is derived from an EMBL/GenBank/DDBJ whole genome shotgun (WGS) entry which is preliminary data.</text>
</comment>
<dbReference type="OrthoDB" id="8065733at2759"/>
<dbReference type="Proteomes" id="UP000887013">
    <property type="component" value="Unassembled WGS sequence"/>
</dbReference>
<proteinExistence type="predicted"/>
<dbReference type="AlphaFoldDB" id="A0A8X6QY82"/>
<evidence type="ECO:0000313" key="2">
    <source>
        <dbReference type="Proteomes" id="UP000887013"/>
    </source>
</evidence>
<protein>
    <submittedName>
        <fullName evidence="1">Uncharacterized protein</fullName>
    </submittedName>
</protein>
<keyword evidence="2" id="KW-1185">Reference proteome</keyword>
<reference evidence="1" key="1">
    <citation type="submission" date="2020-08" db="EMBL/GenBank/DDBJ databases">
        <title>Multicomponent nature underlies the extraordinary mechanical properties of spider dragline silk.</title>
        <authorList>
            <person name="Kono N."/>
            <person name="Nakamura H."/>
            <person name="Mori M."/>
            <person name="Yoshida Y."/>
            <person name="Ohtoshi R."/>
            <person name="Malay A.D."/>
            <person name="Moran D.A.P."/>
            <person name="Tomita M."/>
            <person name="Numata K."/>
            <person name="Arakawa K."/>
        </authorList>
    </citation>
    <scope>NUCLEOTIDE SEQUENCE</scope>
</reference>